<name>A0ABQ5K2L0_9EUKA</name>
<keyword evidence="4" id="KW-1185">Reference proteome</keyword>
<gene>
    <name evidence="3" type="ORF">ADUPG1_013337</name>
</gene>
<dbReference type="Proteomes" id="UP001057375">
    <property type="component" value="Unassembled WGS sequence"/>
</dbReference>
<evidence type="ECO:0000313" key="3">
    <source>
        <dbReference type="EMBL" id="GKT26374.1"/>
    </source>
</evidence>
<protein>
    <recommendedName>
        <fullName evidence="2">MAT1 centre domain-containing protein</fullName>
    </recommendedName>
</protein>
<feature type="region of interest" description="Disordered" evidence="1">
    <location>
        <begin position="217"/>
        <end position="242"/>
    </location>
</feature>
<feature type="region of interest" description="Disordered" evidence="1">
    <location>
        <begin position="273"/>
        <end position="303"/>
    </location>
</feature>
<evidence type="ECO:0000313" key="4">
    <source>
        <dbReference type="Proteomes" id="UP001057375"/>
    </source>
</evidence>
<accession>A0ABQ5K2L0</accession>
<dbReference type="EMBL" id="BQXS01012650">
    <property type="protein sequence ID" value="GKT26374.1"/>
    <property type="molecule type" value="Genomic_DNA"/>
</dbReference>
<organism evidence="3 4">
    <name type="scientific">Aduncisulcus paluster</name>
    <dbReference type="NCBI Taxonomy" id="2918883"/>
    <lineage>
        <taxon>Eukaryota</taxon>
        <taxon>Metamonada</taxon>
        <taxon>Carpediemonas-like organisms</taxon>
        <taxon>Aduncisulcus</taxon>
    </lineage>
</organism>
<feature type="compositionally biased region" description="Polar residues" evidence="1">
    <location>
        <begin position="219"/>
        <end position="234"/>
    </location>
</feature>
<evidence type="ECO:0000259" key="2">
    <source>
        <dbReference type="Pfam" id="PF06391"/>
    </source>
</evidence>
<comment type="caution">
    <text evidence="3">The sequence shown here is derived from an EMBL/GenBank/DDBJ whole genome shotgun (WGS) entry which is preliminary data.</text>
</comment>
<feature type="compositionally biased region" description="Low complexity" evidence="1">
    <location>
        <begin position="273"/>
        <end position="283"/>
    </location>
</feature>
<feature type="region of interest" description="Disordered" evidence="1">
    <location>
        <begin position="319"/>
        <end position="347"/>
    </location>
</feature>
<dbReference type="InterPro" id="IPR015877">
    <property type="entry name" value="MAT1_centre"/>
</dbReference>
<sequence>MIGSDQCKMCHRCAHMHPGLEFYVHAVPSCRGLVCRECYNSRSGKQMSCPSCQNLVSIEGDGQLKSLYHAAWEDEKVEIDHKIRRELIDSCKTLKQSDFSSTDDYQYYVAKFETCVIELTQEKDEMARRKIIDSFTEETKTMRDKQTFRDGIESKHKQTKRLKREKDEEMMIKRAKDISKRYEENIKALFIQKKSTPRIDDYVNVSIEKELAGTHIQETENAQTRSIRPTSQLTAGPVTGRNDKASHMIQQYLKGKTPSMKLPEMRRMSFSSAATTSTTGFSAKPHKRRVSGNRSVLSSAAGKAKRSVRFARSAVEVKKEEEVKPAAPVVTQSELERMDMALDDEFE</sequence>
<proteinExistence type="predicted"/>
<evidence type="ECO:0000256" key="1">
    <source>
        <dbReference type="SAM" id="MobiDB-lite"/>
    </source>
</evidence>
<reference evidence="3" key="1">
    <citation type="submission" date="2022-03" db="EMBL/GenBank/DDBJ databases">
        <title>Draft genome sequence of Aduncisulcus paluster, a free-living microaerophilic Fornicata.</title>
        <authorList>
            <person name="Yuyama I."/>
            <person name="Kume K."/>
            <person name="Tamura T."/>
            <person name="Inagaki Y."/>
            <person name="Hashimoto T."/>
        </authorList>
    </citation>
    <scope>NUCLEOTIDE SEQUENCE</scope>
    <source>
        <strain evidence="3">NY0171</strain>
    </source>
</reference>
<dbReference type="Pfam" id="PF06391">
    <property type="entry name" value="MAT1"/>
    <property type="match status" value="1"/>
</dbReference>
<feature type="domain" description="MAT1 centre" evidence="2">
    <location>
        <begin position="72"/>
        <end position="196"/>
    </location>
</feature>